<comment type="caution">
    <text evidence="3">The sequence shown here is derived from an EMBL/GenBank/DDBJ whole genome shotgun (WGS) entry which is preliminary data.</text>
</comment>
<gene>
    <name evidence="3" type="ORF">CLV49_0496</name>
</gene>
<organism evidence="3 4">
    <name type="scientific">Labedella gwakjiensis</name>
    <dbReference type="NCBI Taxonomy" id="390269"/>
    <lineage>
        <taxon>Bacteria</taxon>
        <taxon>Bacillati</taxon>
        <taxon>Actinomycetota</taxon>
        <taxon>Actinomycetes</taxon>
        <taxon>Micrococcales</taxon>
        <taxon>Microbacteriaceae</taxon>
        <taxon>Labedella</taxon>
    </lineage>
</organism>
<keyword evidence="2" id="KW-0677">Repeat</keyword>
<sequence>MLRGSEAADASFAYNRSDSDERNEADQMSRLRAVRKHFWSYVRGVLRGHPGARIESGVKLSGPGRYDLRRGSTVSKGAQMWVGDGATLVLSKGAKIGARTIVNVESGITIGADVRISWEVQLLDTDFHWTSSTSGRVRPHTSPIVIEEKVLVGTRSLVLKGVTIGRGSVVGAGSVVRRDVPPGTIVAGNPAEPVGEVADWGSAVS</sequence>
<evidence type="ECO:0000313" key="4">
    <source>
        <dbReference type="Proteomes" id="UP000241203"/>
    </source>
</evidence>
<dbReference type="PROSITE" id="PS00101">
    <property type="entry name" value="HEXAPEP_TRANSFERASES"/>
    <property type="match status" value="1"/>
</dbReference>
<reference evidence="3 4" key="1">
    <citation type="submission" date="2018-03" db="EMBL/GenBank/DDBJ databases">
        <title>Genomic Encyclopedia of Archaeal and Bacterial Type Strains, Phase II (KMG-II): from individual species to whole genera.</title>
        <authorList>
            <person name="Goeker M."/>
        </authorList>
    </citation>
    <scope>NUCLEOTIDE SEQUENCE [LARGE SCALE GENOMIC DNA]</scope>
    <source>
        <strain evidence="3 4">DSM 21548</strain>
    </source>
</reference>
<dbReference type="GO" id="GO:0016740">
    <property type="term" value="F:transferase activity"/>
    <property type="evidence" value="ECO:0007669"/>
    <property type="project" value="UniProtKB-KW"/>
</dbReference>
<dbReference type="Proteomes" id="UP000241203">
    <property type="component" value="Unassembled WGS sequence"/>
</dbReference>
<dbReference type="Gene3D" id="2.160.10.10">
    <property type="entry name" value="Hexapeptide repeat proteins"/>
    <property type="match status" value="1"/>
</dbReference>
<proteinExistence type="predicted"/>
<evidence type="ECO:0000313" key="3">
    <source>
        <dbReference type="EMBL" id="PSL36894.1"/>
    </source>
</evidence>
<dbReference type="InterPro" id="IPR011004">
    <property type="entry name" value="Trimer_LpxA-like_sf"/>
</dbReference>
<dbReference type="EMBL" id="PYAU01000001">
    <property type="protein sequence ID" value="PSL36894.1"/>
    <property type="molecule type" value="Genomic_DNA"/>
</dbReference>
<accession>A0A2P8GSF9</accession>
<dbReference type="SUPFAM" id="SSF51161">
    <property type="entry name" value="Trimeric LpxA-like enzymes"/>
    <property type="match status" value="1"/>
</dbReference>
<dbReference type="Pfam" id="PF14602">
    <property type="entry name" value="Hexapep_2"/>
    <property type="match status" value="1"/>
</dbReference>
<protein>
    <submittedName>
        <fullName evidence="3">Transferase family hexapeptide repeat protein</fullName>
    </submittedName>
</protein>
<dbReference type="InterPro" id="IPR001451">
    <property type="entry name" value="Hexapep"/>
</dbReference>
<dbReference type="InterPro" id="IPR051159">
    <property type="entry name" value="Hexapeptide_acetyltransf"/>
</dbReference>
<name>A0A2P8GSF9_9MICO</name>
<keyword evidence="1 3" id="KW-0808">Transferase</keyword>
<dbReference type="AlphaFoldDB" id="A0A2P8GSF9"/>
<dbReference type="PANTHER" id="PTHR23416">
    <property type="entry name" value="SIALIC ACID SYNTHASE-RELATED"/>
    <property type="match status" value="1"/>
</dbReference>
<evidence type="ECO:0000256" key="2">
    <source>
        <dbReference type="ARBA" id="ARBA00022737"/>
    </source>
</evidence>
<evidence type="ECO:0000256" key="1">
    <source>
        <dbReference type="ARBA" id="ARBA00022679"/>
    </source>
</evidence>
<dbReference type="CDD" id="cd04647">
    <property type="entry name" value="LbH_MAT_like"/>
    <property type="match status" value="1"/>
</dbReference>
<dbReference type="InterPro" id="IPR018357">
    <property type="entry name" value="Hexapep_transf_CS"/>
</dbReference>